<accession>A0ACC2IF01</accession>
<keyword evidence="2" id="KW-1185">Reference proteome</keyword>
<reference evidence="1" key="1">
    <citation type="submission" date="2022-11" db="EMBL/GenBank/DDBJ databases">
        <title>Genome Sequence of Boeremia exigua.</title>
        <authorList>
            <person name="Buettner E."/>
        </authorList>
    </citation>
    <scope>NUCLEOTIDE SEQUENCE</scope>
    <source>
        <strain evidence="1">CU02</strain>
    </source>
</reference>
<organism evidence="1 2">
    <name type="scientific">Boeremia exigua</name>
    <dbReference type="NCBI Taxonomy" id="749465"/>
    <lineage>
        <taxon>Eukaryota</taxon>
        <taxon>Fungi</taxon>
        <taxon>Dikarya</taxon>
        <taxon>Ascomycota</taxon>
        <taxon>Pezizomycotina</taxon>
        <taxon>Dothideomycetes</taxon>
        <taxon>Pleosporomycetidae</taxon>
        <taxon>Pleosporales</taxon>
        <taxon>Pleosporineae</taxon>
        <taxon>Didymellaceae</taxon>
        <taxon>Boeremia</taxon>
    </lineage>
</organism>
<gene>
    <name evidence="1" type="ORF">OPT61_g4253</name>
</gene>
<sequence length="91" mass="9173">MPVADAGAACTVFPTISLWGGKGSVGAARALIGQAAGRAPGGQTATRRLRHGTQVTMFAIGCGGHGGAAACSEMASRPWWHTARARGELRA</sequence>
<proteinExistence type="predicted"/>
<protein>
    <submittedName>
        <fullName evidence="1">Uncharacterized protein</fullName>
    </submittedName>
</protein>
<name>A0ACC2IF01_9PLEO</name>
<dbReference type="EMBL" id="JAPHNI010000238">
    <property type="protein sequence ID" value="KAJ8113667.1"/>
    <property type="molecule type" value="Genomic_DNA"/>
</dbReference>
<comment type="caution">
    <text evidence="1">The sequence shown here is derived from an EMBL/GenBank/DDBJ whole genome shotgun (WGS) entry which is preliminary data.</text>
</comment>
<evidence type="ECO:0000313" key="2">
    <source>
        <dbReference type="Proteomes" id="UP001153331"/>
    </source>
</evidence>
<dbReference type="Proteomes" id="UP001153331">
    <property type="component" value="Unassembled WGS sequence"/>
</dbReference>
<evidence type="ECO:0000313" key="1">
    <source>
        <dbReference type="EMBL" id="KAJ8113667.1"/>
    </source>
</evidence>